<reference evidence="2" key="1">
    <citation type="submission" date="2019-12" db="EMBL/GenBank/DDBJ databases">
        <title>An insight into the sialome of adult female Ixodes ricinus ticks feeding for 6 days.</title>
        <authorList>
            <person name="Perner J."/>
            <person name="Ribeiro J.M.C."/>
        </authorList>
    </citation>
    <scope>NUCLEOTIDE SEQUENCE</scope>
    <source>
        <strain evidence="2">Semi-engorged</strain>
        <tissue evidence="2">Salivary glands</tissue>
    </source>
</reference>
<feature type="chain" id="PRO_5025625913" evidence="1">
    <location>
        <begin position="20"/>
        <end position="131"/>
    </location>
</feature>
<evidence type="ECO:0000256" key="1">
    <source>
        <dbReference type="SAM" id="SignalP"/>
    </source>
</evidence>
<proteinExistence type="predicted"/>
<organism evidence="2">
    <name type="scientific">Ixodes ricinus</name>
    <name type="common">Common tick</name>
    <name type="synonym">Acarus ricinus</name>
    <dbReference type="NCBI Taxonomy" id="34613"/>
    <lineage>
        <taxon>Eukaryota</taxon>
        <taxon>Metazoa</taxon>
        <taxon>Ecdysozoa</taxon>
        <taxon>Arthropoda</taxon>
        <taxon>Chelicerata</taxon>
        <taxon>Arachnida</taxon>
        <taxon>Acari</taxon>
        <taxon>Parasitiformes</taxon>
        <taxon>Ixodida</taxon>
        <taxon>Ixodoidea</taxon>
        <taxon>Ixodidae</taxon>
        <taxon>Ixodinae</taxon>
        <taxon>Ixodes</taxon>
    </lineage>
</organism>
<dbReference type="EMBL" id="GIFC01010197">
    <property type="protein sequence ID" value="MXU92280.1"/>
    <property type="molecule type" value="Transcribed_RNA"/>
</dbReference>
<accession>A0A6B0UR59</accession>
<name>A0A6B0UR59_IXORI</name>
<feature type="signal peptide" evidence="1">
    <location>
        <begin position="1"/>
        <end position="19"/>
    </location>
</feature>
<evidence type="ECO:0000313" key="2">
    <source>
        <dbReference type="EMBL" id="MXU92280.1"/>
    </source>
</evidence>
<sequence>MQDHGILFTQDVLVNAVLALPAVALGAEELAYPTLVLHSKICGGHSRIVCVDLVTVERVVVIFVHGTEVFDGRSVNPFDEGLPLTRCSCMSISDQAFCNLTFSSTLEIHYKDVISVIIAALLFAGHHGYQR</sequence>
<dbReference type="AlphaFoldDB" id="A0A6B0UR59"/>
<protein>
    <submittedName>
        <fullName evidence="2">Putative secreted protein</fullName>
    </submittedName>
</protein>
<keyword evidence="1" id="KW-0732">Signal</keyword>